<organism evidence="3 4">
    <name type="scientific">Ditylenchus destructor</name>
    <dbReference type="NCBI Taxonomy" id="166010"/>
    <lineage>
        <taxon>Eukaryota</taxon>
        <taxon>Metazoa</taxon>
        <taxon>Ecdysozoa</taxon>
        <taxon>Nematoda</taxon>
        <taxon>Chromadorea</taxon>
        <taxon>Rhabditida</taxon>
        <taxon>Tylenchina</taxon>
        <taxon>Tylenchomorpha</taxon>
        <taxon>Sphaerularioidea</taxon>
        <taxon>Anguinidae</taxon>
        <taxon>Anguininae</taxon>
        <taxon>Ditylenchus</taxon>
    </lineage>
</organism>
<dbReference type="Pfam" id="PF06119">
    <property type="entry name" value="NIDO"/>
    <property type="match status" value="1"/>
</dbReference>
<feature type="chain" id="PRO_5041987818" evidence="1">
    <location>
        <begin position="21"/>
        <end position="351"/>
    </location>
</feature>
<evidence type="ECO:0000256" key="1">
    <source>
        <dbReference type="SAM" id="SignalP"/>
    </source>
</evidence>
<dbReference type="PANTHER" id="PTHR13802">
    <property type="entry name" value="MUCIN 4-RELATED"/>
    <property type="match status" value="1"/>
</dbReference>
<accession>A0AAD4N8X7</accession>
<keyword evidence="1" id="KW-0732">Signal</keyword>
<dbReference type="SMART" id="SM00539">
    <property type="entry name" value="NIDO"/>
    <property type="match status" value="1"/>
</dbReference>
<protein>
    <submittedName>
        <fullName evidence="3">Nidogen-like domain-containing protein</fullName>
    </submittedName>
</protein>
<sequence>MVHLLIFWYSIANLLVYGEAIVLIEDFFGYGPQHGDKEVTLLQPTNWSNAETSSSAMELDPPFSMFGISLNHIHIDDDGSFFANDTSMNGSQGRIWAFSGRVNLHKGGHAYWRKSTSSADVEKARHEIGSAFAAYQDLDLKWVIIASWIQIFPYGSFHDSTNTFQAILTTDGNLTFAIFNYNEMRCSKKFWKLDASAGFEGMKRQYMISGSGSPEIATIGNRSNMGLPGKWIFQIDQLTIYEPSSYCGIPPQPENGVCTAEGYAPEVSRSVRYRKAGKTQGYLLEPNTSGNLKNFFFLKYTPPTIATSERTLNTVNTSRWPSALSKLATRCRWTFNSNAPDRPTTKPPIGP</sequence>
<evidence type="ECO:0000313" key="3">
    <source>
        <dbReference type="EMBL" id="KAI1717914.1"/>
    </source>
</evidence>
<evidence type="ECO:0000313" key="4">
    <source>
        <dbReference type="Proteomes" id="UP001201812"/>
    </source>
</evidence>
<feature type="signal peptide" evidence="1">
    <location>
        <begin position="1"/>
        <end position="20"/>
    </location>
</feature>
<reference evidence="3" key="1">
    <citation type="submission" date="2022-01" db="EMBL/GenBank/DDBJ databases">
        <title>Genome Sequence Resource for Two Populations of Ditylenchus destructor, the Migratory Endoparasitic Phytonematode.</title>
        <authorList>
            <person name="Zhang H."/>
            <person name="Lin R."/>
            <person name="Xie B."/>
        </authorList>
    </citation>
    <scope>NUCLEOTIDE SEQUENCE</scope>
    <source>
        <strain evidence="3">BazhouSP</strain>
    </source>
</reference>
<dbReference type="AlphaFoldDB" id="A0AAD4N8X7"/>
<proteinExistence type="predicted"/>
<dbReference type="EMBL" id="JAKKPZ010000008">
    <property type="protein sequence ID" value="KAI1717914.1"/>
    <property type="molecule type" value="Genomic_DNA"/>
</dbReference>
<name>A0AAD4N8X7_9BILA</name>
<dbReference type="InterPro" id="IPR003886">
    <property type="entry name" value="NIDO_dom"/>
</dbReference>
<gene>
    <name evidence="3" type="ORF">DdX_06323</name>
</gene>
<dbReference type="PANTHER" id="PTHR13802:SF64">
    <property type="entry name" value="DENDRITE EXTENSION DEFECTIVE PROTEIN 1"/>
    <property type="match status" value="1"/>
</dbReference>
<dbReference type="GO" id="GO:0007160">
    <property type="term" value="P:cell-matrix adhesion"/>
    <property type="evidence" value="ECO:0007669"/>
    <property type="project" value="InterPro"/>
</dbReference>
<dbReference type="PROSITE" id="PS51220">
    <property type="entry name" value="NIDO"/>
    <property type="match status" value="1"/>
</dbReference>
<dbReference type="Proteomes" id="UP001201812">
    <property type="component" value="Unassembled WGS sequence"/>
</dbReference>
<feature type="domain" description="NIDO" evidence="2">
    <location>
        <begin position="97"/>
        <end position="238"/>
    </location>
</feature>
<keyword evidence="4" id="KW-1185">Reference proteome</keyword>
<dbReference type="InterPro" id="IPR051495">
    <property type="entry name" value="Epithelial_Barrier/Signaling"/>
</dbReference>
<evidence type="ECO:0000259" key="2">
    <source>
        <dbReference type="PROSITE" id="PS51220"/>
    </source>
</evidence>
<comment type="caution">
    <text evidence="3">The sequence shown here is derived from an EMBL/GenBank/DDBJ whole genome shotgun (WGS) entry which is preliminary data.</text>
</comment>